<proteinExistence type="predicted"/>
<name>A0A8J3M719_9ACTN</name>
<dbReference type="Proteomes" id="UP000630097">
    <property type="component" value="Unassembled WGS sequence"/>
</dbReference>
<organism evidence="1 2">
    <name type="scientific">Planotetraspora kaengkrachanensis</name>
    <dbReference type="NCBI Taxonomy" id="575193"/>
    <lineage>
        <taxon>Bacteria</taxon>
        <taxon>Bacillati</taxon>
        <taxon>Actinomycetota</taxon>
        <taxon>Actinomycetes</taxon>
        <taxon>Streptosporangiales</taxon>
        <taxon>Streptosporangiaceae</taxon>
        <taxon>Planotetraspora</taxon>
    </lineage>
</organism>
<evidence type="ECO:0000313" key="2">
    <source>
        <dbReference type="Proteomes" id="UP000630097"/>
    </source>
</evidence>
<accession>A0A8J3M719</accession>
<evidence type="ECO:0000313" key="1">
    <source>
        <dbReference type="EMBL" id="GIG78435.1"/>
    </source>
</evidence>
<protein>
    <submittedName>
        <fullName evidence="1">Uncharacterized protein</fullName>
    </submittedName>
</protein>
<gene>
    <name evidence="1" type="ORF">Pka01_15620</name>
</gene>
<dbReference type="RefSeq" id="WP_203881904.1">
    <property type="nucleotide sequence ID" value="NZ_BAABHH010000006.1"/>
</dbReference>
<sequence length="338" mass="37888">MTQSDTDVKPRLGLRVGDTVEVLSEDEILATLDEKGELDGLPFMPEMARFCGQRLTVHKVAFKLCDTISGTGMRRMDNAVHLTARCDGAAHGGCQTSCLMYWKEEWIKRVDDAAPAPAPAPAPAVPSGRLLPLLEVNTRKEPAEDGEERYSCQATELLRAAPERLPFRDLGQYVTDIRVGNAGPSLTFRTLFFGLFARFQKLSKSKLPKALWIKNGMTWGFVPPGPNTKTPTGTLDLQPGELVRIKSKEEIVATLDADRLNRGMGFEEEMARYCGRTARVRARVDRLLDEKTGRMLQMKNPCIVLDDIVCSGVYKSNCPRQFVPFWREIWLERVTEPK</sequence>
<keyword evidence="2" id="KW-1185">Reference proteome</keyword>
<dbReference type="AlphaFoldDB" id="A0A8J3M719"/>
<comment type="caution">
    <text evidence="1">The sequence shown here is derived from an EMBL/GenBank/DDBJ whole genome shotgun (WGS) entry which is preliminary data.</text>
</comment>
<reference evidence="1 2" key="1">
    <citation type="submission" date="2021-01" db="EMBL/GenBank/DDBJ databases">
        <title>Whole genome shotgun sequence of Planotetraspora kaengkrachanensis NBRC 104272.</title>
        <authorList>
            <person name="Komaki H."/>
            <person name="Tamura T."/>
        </authorList>
    </citation>
    <scope>NUCLEOTIDE SEQUENCE [LARGE SCALE GENOMIC DNA]</scope>
    <source>
        <strain evidence="1 2">NBRC 104272</strain>
    </source>
</reference>
<dbReference type="EMBL" id="BONV01000004">
    <property type="protein sequence ID" value="GIG78435.1"/>
    <property type="molecule type" value="Genomic_DNA"/>
</dbReference>